<evidence type="ECO:0000313" key="2">
    <source>
        <dbReference type="Proteomes" id="UP001151760"/>
    </source>
</evidence>
<name>A0ABQ5CNF7_9ASTR</name>
<reference evidence="1" key="2">
    <citation type="submission" date="2022-01" db="EMBL/GenBank/DDBJ databases">
        <authorList>
            <person name="Yamashiro T."/>
            <person name="Shiraishi A."/>
            <person name="Satake H."/>
            <person name="Nakayama K."/>
        </authorList>
    </citation>
    <scope>NUCLEOTIDE SEQUENCE</scope>
</reference>
<comment type="caution">
    <text evidence="1">The sequence shown here is derived from an EMBL/GenBank/DDBJ whole genome shotgun (WGS) entry which is preliminary data.</text>
</comment>
<accession>A0ABQ5CNF7</accession>
<sequence>MNESIFRQTNRCIHIDSGRQIRTEIGEEHIRADRCRQTNTDSGRDIRTEVDEEHIQADRCIQRRFRQIELDRWRTIAGCMVEFKQMRNQINPDEIRQMQNQALR</sequence>
<reference evidence="1" key="1">
    <citation type="journal article" date="2022" name="Int. J. Mol. Sci.">
        <title>Draft Genome of Tanacetum Coccineum: Genomic Comparison of Closely Related Tanacetum-Family Plants.</title>
        <authorList>
            <person name="Yamashiro T."/>
            <person name="Shiraishi A."/>
            <person name="Nakayama K."/>
            <person name="Satake H."/>
        </authorList>
    </citation>
    <scope>NUCLEOTIDE SEQUENCE</scope>
</reference>
<gene>
    <name evidence="1" type="ORF">Tco_0908891</name>
</gene>
<dbReference type="Proteomes" id="UP001151760">
    <property type="component" value="Unassembled WGS sequence"/>
</dbReference>
<keyword evidence="2" id="KW-1185">Reference proteome</keyword>
<proteinExistence type="predicted"/>
<evidence type="ECO:0000313" key="1">
    <source>
        <dbReference type="EMBL" id="GJT28616.1"/>
    </source>
</evidence>
<dbReference type="EMBL" id="BQNB010014474">
    <property type="protein sequence ID" value="GJT28616.1"/>
    <property type="molecule type" value="Genomic_DNA"/>
</dbReference>
<protein>
    <submittedName>
        <fullName evidence="1">Uncharacterized protein</fullName>
    </submittedName>
</protein>
<organism evidence="1 2">
    <name type="scientific">Tanacetum coccineum</name>
    <dbReference type="NCBI Taxonomy" id="301880"/>
    <lineage>
        <taxon>Eukaryota</taxon>
        <taxon>Viridiplantae</taxon>
        <taxon>Streptophyta</taxon>
        <taxon>Embryophyta</taxon>
        <taxon>Tracheophyta</taxon>
        <taxon>Spermatophyta</taxon>
        <taxon>Magnoliopsida</taxon>
        <taxon>eudicotyledons</taxon>
        <taxon>Gunneridae</taxon>
        <taxon>Pentapetalae</taxon>
        <taxon>asterids</taxon>
        <taxon>campanulids</taxon>
        <taxon>Asterales</taxon>
        <taxon>Asteraceae</taxon>
        <taxon>Asteroideae</taxon>
        <taxon>Anthemideae</taxon>
        <taxon>Anthemidinae</taxon>
        <taxon>Tanacetum</taxon>
    </lineage>
</organism>